<dbReference type="NCBIfam" id="NF045942">
    <property type="entry name" value="PolPhglucPhase"/>
    <property type="match status" value="1"/>
</dbReference>
<sequence length="256" mass="26786">MQGFGVDIGGSGIKGCLVDLEAGTLIGERMRVETPQPSLPEAVYDVVAGIVSSFGWTGRIGCTYPGVMKKGVAHTAANMDKSWIGTDVDGGLTALVPGTVETLNDADAAGLAEMRYGAGRGRDGVVLMLTFGTGIGSALFVDGHLVPNTEFGHIQVDGHDGERRASAAVREREELSYPEWAARVDRYLDVLEGGLWPDLIIVGGGVSKKAHKWVPLLTTRTPVVPAELQNDAGIVGAALAAAERIEARGTEAPVQP</sequence>
<reference evidence="2 3" key="1">
    <citation type="submission" date="2016-11" db="EMBL/GenBank/DDBJ databases">
        <authorList>
            <person name="Jaros S."/>
            <person name="Januszkiewicz K."/>
            <person name="Wedrychowicz H."/>
        </authorList>
    </citation>
    <scope>NUCLEOTIDE SEQUENCE [LARGE SCALE GENOMIC DNA]</scope>
    <source>
        <strain evidence="2 3">DSM 45408</strain>
    </source>
</reference>
<dbReference type="Gene3D" id="3.30.420.40">
    <property type="match status" value="2"/>
</dbReference>
<comment type="similarity">
    <text evidence="1">Belongs to the ROK (NagC/XylR) family.</text>
</comment>
<organism evidence="2 3">
    <name type="scientific">Geodermatophilus nigrescens</name>
    <dbReference type="NCBI Taxonomy" id="1070870"/>
    <lineage>
        <taxon>Bacteria</taxon>
        <taxon>Bacillati</taxon>
        <taxon>Actinomycetota</taxon>
        <taxon>Actinomycetes</taxon>
        <taxon>Geodermatophilales</taxon>
        <taxon>Geodermatophilaceae</taxon>
        <taxon>Geodermatophilus</taxon>
    </lineage>
</organism>
<keyword evidence="2" id="KW-0418">Kinase</keyword>
<dbReference type="EMBL" id="FQVX01000002">
    <property type="protein sequence ID" value="SHG39116.1"/>
    <property type="molecule type" value="Genomic_DNA"/>
</dbReference>
<dbReference type="STRING" id="1070870.SAMN05444351_2465"/>
<accession>A0A1M5JEU3</accession>
<evidence type="ECO:0000256" key="1">
    <source>
        <dbReference type="ARBA" id="ARBA00006479"/>
    </source>
</evidence>
<dbReference type="Pfam" id="PF00480">
    <property type="entry name" value="ROK"/>
    <property type="match status" value="1"/>
</dbReference>
<keyword evidence="2" id="KW-0808">Transferase</keyword>
<dbReference type="RefSeq" id="WP_217651219.1">
    <property type="nucleotide sequence ID" value="NZ_FQVX01000002.1"/>
</dbReference>
<protein>
    <submittedName>
        <fullName evidence="2">Polyphosphate glucokinase</fullName>
    </submittedName>
</protein>
<dbReference type="PANTHER" id="PTHR18964">
    <property type="entry name" value="ROK (REPRESSOR, ORF, KINASE) FAMILY"/>
    <property type="match status" value="1"/>
</dbReference>
<dbReference type="InterPro" id="IPR000600">
    <property type="entry name" value="ROK"/>
</dbReference>
<name>A0A1M5JEU3_9ACTN</name>
<dbReference type="InterPro" id="IPR043129">
    <property type="entry name" value="ATPase_NBD"/>
</dbReference>
<dbReference type="Proteomes" id="UP000184471">
    <property type="component" value="Unassembled WGS sequence"/>
</dbReference>
<evidence type="ECO:0000313" key="3">
    <source>
        <dbReference type="Proteomes" id="UP000184471"/>
    </source>
</evidence>
<proteinExistence type="inferred from homology"/>
<keyword evidence="3" id="KW-1185">Reference proteome</keyword>
<dbReference type="CDD" id="cd24058">
    <property type="entry name" value="ASKHA_NBD_ROK_PPGK"/>
    <property type="match status" value="1"/>
</dbReference>
<dbReference type="SUPFAM" id="SSF53067">
    <property type="entry name" value="Actin-like ATPase domain"/>
    <property type="match status" value="1"/>
</dbReference>
<dbReference type="GO" id="GO:0016301">
    <property type="term" value="F:kinase activity"/>
    <property type="evidence" value="ECO:0007669"/>
    <property type="project" value="UniProtKB-KW"/>
</dbReference>
<dbReference type="PANTHER" id="PTHR18964:SF146">
    <property type="entry name" value="POLYPHOSPHATE GLUCOKINASE"/>
    <property type="match status" value="1"/>
</dbReference>
<dbReference type="AlphaFoldDB" id="A0A1M5JEU3"/>
<gene>
    <name evidence="2" type="ORF">SAMN05444351_2465</name>
</gene>
<evidence type="ECO:0000313" key="2">
    <source>
        <dbReference type="EMBL" id="SHG39116.1"/>
    </source>
</evidence>